<sequence>MDHTHTRDSLQAWMLNELSERLGLPVEELDTREPFLNFGLDSAEAVMLSGDLGEYLGVELSPTALWDHPCVDDLIDHLLSLPELKPRQETATDHFEKLYHQLYHQAPVPYRETREEPIAIVGIGCRFPGATGPEPFWELLKNGVDAISEVPAERFDASAFFDADPGAPGKMNTRWGGFLQGVDLFDNGFFGISPREASRMDPQQRLLLEVAWEALEDGGLPPSQLSGSKTGVFVGISNNEYSRIQFSDKSLIDAYAGTGNAVSIAANRLSYLLDLRGPSLSIDTACSSSLVAVHLACQSLRNGESEMALAGGVNLILTPDVTINFSKAGVMAKDGRCKTFDAAADGYVRSEGVGLVVLKTLSQAQEDGDRIYAVIRGSAVNQDGRSNGLMAPNGQAQEAVLREAFLNAGVSPGKAHYVEAHGTGTELGDPIEVMALGRVMSEDRSPERYCRVGSVKSNFGHTEAAAGVAGLIKVALALKHKQLPPTLHFQEPNPLIPFATLPVTVQTELSEWPTLPEEKALAGVSSFGFGGTNAHVVLEEHVEPTPAAETNSREQAEVLVLSAPSKQALDELAGSYRDFVRSGVVEGGAPALRDLCHTANARRDHHDHRLALVARSHEEIAQALEDYLHEEPRLGLSHGSANSRRRRPLVFVFPGQGGQWLGMGKQLYATEPVFRDAIDRCDELLHGLAGWSILDELYEDPEFSRLGETEVAQPVLFAVQVALAELWRAWGLYPDAIVGHSMGEAAAAHLAGALTLDEAIYAIWQRGRVMSKADGQGKMAAVELPEQEVAARLTAYGDRLSIAAVNGPTSVVVSGDADAVEEFVAAMARDGVFCRALQVDLASHSPQMERLRTPLVETLVDLTPRSAWVPLYSTVTGGLVDGTELTAAYWGRNLREPVRFHDALTQLLSDGYATFLEVSPHNVLTAAIRTALQTHGHTGTALPTLRRGKDERATMLGTLGELHVLGLPIDWMKVYPDGRVLSLPAYPWQRVRCWMDGCVSPERPAVPLWDLVLAKGAEQSEQAPLDLGLPEYASKRAWLDRLTNAYVIATLRKLEVFAQAGEELAVEEILATKGLLPLHGKLLHRWMARLTALGLVREQEGRFTSVAPLPDPQVELVLGEGREHPVFLDYLRRNGERLVDVLRGETTALELFFPGGSFETTEYIYQHSAEARYFNRIAATVAAGVAASAPHRRLRVLEIGAGTGGTTASVLPALPGERTDYTFTDLSDLFLYRARQKFAGYPGLHTRLLDIEKDPVEQGFSQGSFDLIVAANVLHATRDLRETLRHVRGLLAPGGVAMLWEVTDHQPWFDITFGLIDGWGRHEDDLRDGHPLLHRAAWQAALLEHGFETTAAFPAEGSLANALGQHIVVARAAGDMTASVAAPEEERDAAFIEESDAAATTWHAQLLATAPDQRQDLIVDYLQRRLARLLGTPAARLDAEQPLNTLGLDSLMAVEMRNAIMQDAGVNIPVARFLQEVSALDVAEEVLAQWSESAVEETASARSVLLPDLENRHAPFPLNDIQQAYWIGRTGALELGNVATQLYLEFEADALDLPRLERAWQTLILRHDMLRAVVLPSGEQQILEAVPPYEIACSEATDEQLTAVRERMKHTVRSGDTWPLFEICAHTAAETGRTRLLIAIDFLIADAASLLLLFREWNELYRDPTAASQWTPLTLSFRDYVLAEEAARDSEAYRTSLAYWQERVPTLPPAPELPLTKSPSILERPRFARRTLTMDAASWSRLKERAAESGITPSMLLCAAYAEVLKTWSKSPRFTLNLTLFNREPIHPQTGQIVGDFTALNLLEVDASEAVPFAERARRLQAQLLADLEHRRVSGVRVLRERARAQGTTLGAPMPVVFTSVLEDFAPTFDWLGELVESLAQTPQVWLDHQVLERNGALFLIWDAVEELFPSGVLDDMLAAYGRLLQELGADDTAWHRHGHDLLPASQRELPAVTETTERPVPAGLLHEPFVRHALSTPAHPAVITSVRTLTYGDLHALANRWARLLREQGVRPNTLVAVLMEKGWEQAVATLAVLLAGAAYLPLDPQQPEERLRQLIEIGEVEVVLTQPQFLENENLFRNVRTFAVHDEAVAGYEDSPLESVQSPDDLAYVIFTSGSTGVPKGVMIDHRGPLNTCLDINERFGVGPDDRLLALSALHFDLSVYDLFGLFAAGGTVVIPEPDAVRDPARWAQWMQRKRVTVWNSVPALLNLLVDYADGQPERLSSALRVVMMSGDWIPVSLPDRLRALLPNVSIHSLGGATEASIWSIHYPIRDVDPAWTSIPYGQAMAHQPFYVFHDDLQPCPVWVPGQLYIGGVGLAKGYWRDEVKTASSFLTHPVSGERLYRTGDLGRWLPDGNIEFLGREDFQVKVQGYRIELGEIEHALLRRPDIRSAVVAAIGSHAGEKRLVAYLVPEPDAPAPDADDLRRGLQVALPEYMVPSAFVVLDSLPLSQNGKVDRKALPAPDFTLEAALGYEAPSTAAERTLAAIWSELLDLDRERIGIHDNLFTLGAHSVHIIQAVVRLRRAGYTVHAQQLFERQTIAATAELLEGMGEVVHQAQSAHMPDQDSATDQNSRTPLATSAASAASNPSTGTLPQGPTAPARALLTGATGYLGIYLLRELLLHTDLTVTCLVRAGDEAAAAVRLLERLTWYFPDADFADHLGDRLHVVVGDIALPRFGLSDADWHLLADETDLIYHAAALVDHYGDPALFQAVNVDGTRHALDLLTLGRPKRFQHISTIGVRGIDASTGLFTETDFDRGQTFDTRYAESKWHAERLVRDARASGAQANIYRLGFVAADATGKYQHNIEDNALYGYLRTTLRLGIAPYLPTLKLDFLPVDFIAAAIVRLSLTPASTGETFHLLAPEPITHYDLMRQFQALGYSILLLDPDEFHTTVFDSADDHTLTELDGLVGFTDPSRALIFEVATDRTAERITALGLTFPPVTFDWVRKMVNHAVAVGHFPAPPFHGRTSRTPALLEQTGGFPL</sequence>
<dbReference type="InterPro" id="IPR013120">
    <property type="entry name" value="FAR_NAD-bd"/>
</dbReference>
<keyword evidence="4" id="KW-0597">Phosphoprotein</keyword>
<dbReference type="InterPro" id="IPR045851">
    <property type="entry name" value="AMP-bd_C_sf"/>
</dbReference>
<proteinExistence type="inferred from homology"/>
<dbReference type="Pfam" id="PF00668">
    <property type="entry name" value="Condensation"/>
    <property type="match status" value="1"/>
</dbReference>
<dbReference type="InterPro" id="IPR025110">
    <property type="entry name" value="AMP-bd_C"/>
</dbReference>
<dbReference type="RefSeq" id="WP_267152311.1">
    <property type="nucleotide sequence ID" value="NZ_JAPMLT010000008.1"/>
</dbReference>
<evidence type="ECO:0000256" key="2">
    <source>
        <dbReference type="ARBA" id="ARBA00006432"/>
    </source>
</evidence>
<comment type="similarity">
    <text evidence="2">Belongs to the ATP-dependent AMP-binding enzyme family.</text>
</comment>
<dbReference type="EMBL" id="JAPMLT010000008">
    <property type="protein sequence ID" value="MCX7571066.1"/>
    <property type="molecule type" value="Genomic_DNA"/>
</dbReference>
<keyword evidence="3" id="KW-0596">Phosphopantetheine</keyword>
<dbReference type="Gene3D" id="3.40.366.10">
    <property type="entry name" value="Malonyl-Coenzyme A Acyl Carrier Protein, domain 2"/>
    <property type="match status" value="1"/>
</dbReference>
<dbReference type="CDD" id="cd00833">
    <property type="entry name" value="PKS"/>
    <property type="match status" value="1"/>
</dbReference>
<dbReference type="PANTHER" id="PTHR43775">
    <property type="entry name" value="FATTY ACID SYNTHASE"/>
    <property type="match status" value="1"/>
</dbReference>
<dbReference type="Gene3D" id="3.30.559.30">
    <property type="entry name" value="Nonribosomal peptide synthetase, condensation domain"/>
    <property type="match status" value="1"/>
</dbReference>
<dbReference type="Gene3D" id="3.40.50.720">
    <property type="entry name" value="NAD(P)-binding Rossmann-like Domain"/>
    <property type="match status" value="1"/>
</dbReference>
<dbReference type="SMART" id="SM01294">
    <property type="entry name" value="PKS_PP_betabranch"/>
    <property type="match status" value="1"/>
</dbReference>
<dbReference type="SUPFAM" id="SSF56801">
    <property type="entry name" value="Acetyl-CoA synthetase-like"/>
    <property type="match status" value="1"/>
</dbReference>
<dbReference type="SUPFAM" id="SSF55048">
    <property type="entry name" value="Probable ACP-binding domain of malonyl-CoA ACP transacylase"/>
    <property type="match status" value="1"/>
</dbReference>
<dbReference type="Pfam" id="PF02801">
    <property type="entry name" value="Ketoacyl-synt_C"/>
    <property type="match status" value="1"/>
</dbReference>
<dbReference type="InterPro" id="IPR001227">
    <property type="entry name" value="Ac_transferase_dom_sf"/>
</dbReference>
<dbReference type="Pfam" id="PF00109">
    <property type="entry name" value="ketoacyl-synt"/>
    <property type="match status" value="1"/>
</dbReference>
<dbReference type="Pfam" id="PF00698">
    <property type="entry name" value="Acyl_transf_1"/>
    <property type="match status" value="1"/>
</dbReference>
<dbReference type="InterPro" id="IPR020806">
    <property type="entry name" value="PKS_PP-bd"/>
</dbReference>
<dbReference type="SUPFAM" id="SSF53901">
    <property type="entry name" value="Thiolase-like"/>
    <property type="match status" value="1"/>
</dbReference>
<accession>A0ABT3X2C1</accession>
<dbReference type="InterPro" id="IPR018201">
    <property type="entry name" value="Ketoacyl_synth_AS"/>
</dbReference>
<evidence type="ECO:0000259" key="11">
    <source>
        <dbReference type="PROSITE" id="PS50075"/>
    </source>
</evidence>
<gene>
    <name evidence="13" type="ORF">OS242_14035</name>
</gene>
<dbReference type="InterPro" id="IPR050091">
    <property type="entry name" value="PKS_NRPS_Biosynth_Enz"/>
</dbReference>
<feature type="domain" description="Carrier" evidence="11">
    <location>
        <begin position="5"/>
        <end position="82"/>
    </location>
</feature>
<keyword evidence="14" id="KW-1185">Reference proteome</keyword>
<dbReference type="NCBIfam" id="TIGR01733">
    <property type="entry name" value="AA-adenyl-dom"/>
    <property type="match status" value="1"/>
</dbReference>
<dbReference type="Gene3D" id="3.30.300.30">
    <property type="match status" value="1"/>
</dbReference>
<evidence type="ECO:0000256" key="9">
    <source>
        <dbReference type="ARBA" id="ARBA00029443"/>
    </source>
</evidence>
<evidence type="ECO:0000256" key="3">
    <source>
        <dbReference type="ARBA" id="ARBA00022450"/>
    </source>
</evidence>
<dbReference type="CDD" id="cd12114">
    <property type="entry name" value="A_NRPS_TlmIV_like"/>
    <property type="match status" value="1"/>
</dbReference>
<evidence type="ECO:0000256" key="7">
    <source>
        <dbReference type="ARBA" id="ARBA00022737"/>
    </source>
</evidence>
<dbReference type="Gene3D" id="3.40.47.10">
    <property type="match status" value="1"/>
</dbReference>
<dbReference type="CDD" id="cd02440">
    <property type="entry name" value="AdoMet_MTases"/>
    <property type="match status" value="1"/>
</dbReference>
<dbReference type="SUPFAM" id="SSF47336">
    <property type="entry name" value="ACP-like"/>
    <property type="match status" value="3"/>
</dbReference>
<reference evidence="13 14" key="1">
    <citation type="submission" date="2022-11" db="EMBL/GenBank/DDBJ databases">
        <title>Study of microbial diversity in lake waters.</title>
        <authorList>
            <person name="Zhang J."/>
        </authorList>
    </citation>
    <scope>NUCLEOTIDE SEQUENCE [LARGE SCALE GENOMIC DNA]</scope>
    <source>
        <strain evidence="13 14">DT12</strain>
    </source>
</reference>
<dbReference type="InterPro" id="IPR020845">
    <property type="entry name" value="AMP-binding_CS"/>
</dbReference>
<organism evidence="13 14">
    <name type="scientific">Tumebacillus lacus</name>
    <dbReference type="NCBI Taxonomy" id="2995335"/>
    <lineage>
        <taxon>Bacteria</taxon>
        <taxon>Bacillati</taxon>
        <taxon>Bacillota</taxon>
        <taxon>Bacilli</taxon>
        <taxon>Bacillales</taxon>
        <taxon>Alicyclobacillaceae</taxon>
        <taxon>Tumebacillus</taxon>
    </lineage>
</organism>
<dbReference type="PROSITE" id="PS00606">
    <property type="entry name" value="KS3_1"/>
    <property type="match status" value="1"/>
</dbReference>
<dbReference type="InterPro" id="IPR009081">
    <property type="entry name" value="PP-bd_ACP"/>
</dbReference>
<dbReference type="PROSITE" id="PS52004">
    <property type="entry name" value="KS3_2"/>
    <property type="match status" value="1"/>
</dbReference>
<dbReference type="Pfam" id="PF13193">
    <property type="entry name" value="AMP-binding_C"/>
    <property type="match status" value="1"/>
</dbReference>
<dbReference type="Pfam" id="PF00550">
    <property type="entry name" value="PP-binding"/>
    <property type="match status" value="3"/>
</dbReference>
<dbReference type="Pfam" id="PF00501">
    <property type="entry name" value="AMP-binding"/>
    <property type="match status" value="1"/>
</dbReference>
<evidence type="ECO:0000256" key="8">
    <source>
        <dbReference type="ARBA" id="ARBA00023268"/>
    </source>
</evidence>
<feature type="domain" description="Carrier" evidence="11">
    <location>
        <begin position="2475"/>
        <end position="2551"/>
    </location>
</feature>
<evidence type="ECO:0000313" key="14">
    <source>
        <dbReference type="Proteomes" id="UP001208017"/>
    </source>
</evidence>
<dbReference type="Gene3D" id="1.10.1200.10">
    <property type="entry name" value="ACP-like"/>
    <property type="match status" value="3"/>
</dbReference>
<evidence type="ECO:0000313" key="13">
    <source>
        <dbReference type="EMBL" id="MCX7571066.1"/>
    </source>
</evidence>
<dbReference type="PROSITE" id="PS00455">
    <property type="entry name" value="AMP_BINDING"/>
    <property type="match status" value="1"/>
</dbReference>
<dbReference type="InterPro" id="IPR013217">
    <property type="entry name" value="Methyltransf_12"/>
</dbReference>
<comment type="similarity">
    <text evidence="9">In the C-terminal section; belongs to the NRP synthetase family.</text>
</comment>
<dbReference type="CDD" id="cd05235">
    <property type="entry name" value="SDR_e1"/>
    <property type="match status" value="1"/>
</dbReference>
<feature type="domain" description="Ketosynthase family 3 (KS3)" evidence="12">
    <location>
        <begin position="115"/>
        <end position="540"/>
    </location>
</feature>
<comment type="caution">
    <text evidence="13">The sequence shown here is derived from an EMBL/GenBank/DDBJ whole genome shotgun (WGS) entry which is preliminary data.</text>
</comment>
<dbReference type="Gene3D" id="3.30.70.3290">
    <property type="match status" value="1"/>
</dbReference>
<dbReference type="InterPro" id="IPR016035">
    <property type="entry name" value="Acyl_Trfase/lysoPLipase"/>
</dbReference>
<dbReference type="Pfam" id="PF22621">
    <property type="entry name" value="CurL-like_PKS_C"/>
    <property type="match status" value="1"/>
</dbReference>
<comment type="cofactor">
    <cofactor evidence="1">
        <name>pantetheine 4'-phosphate</name>
        <dbReference type="ChEBI" id="CHEBI:47942"/>
    </cofactor>
</comment>
<evidence type="ECO:0000256" key="10">
    <source>
        <dbReference type="SAM" id="MobiDB-lite"/>
    </source>
</evidence>
<dbReference type="InterPro" id="IPR014030">
    <property type="entry name" value="Ketoacyl_synth_N"/>
</dbReference>
<name>A0ABT3X2C1_9BACL</name>
<evidence type="ECO:0000256" key="4">
    <source>
        <dbReference type="ARBA" id="ARBA00022553"/>
    </source>
</evidence>
<dbReference type="SMART" id="SM00825">
    <property type="entry name" value="PKS_KS"/>
    <property type="match status" value="1"/>
</dbReference>
<dbReference type="PANTHER" id="PTHR43775:SF37">
    <property type="entry name" value="SI:DKEY-61P9.11"/>
    <property type="match status" value="1"/>
</dbReference>
<dbReference type="PROSITE" id="PS00012">
    <property type="entry name" value="PHOSPHOPANTETHEINE"/>
    <property type="match status" value="2"/>
</dbReference>
<dbReference type="Gene3D" id="3.40.50.150">
    <property type="entry name" value="Vaccinia Virus protein VP39"/>
    <property type="match status" value="1"/>
</dbReference>
<dbReference type="SUPFAM" id="SSF52151">
    <property type="entry name" value="FabD/lysophospholipase-like"/>
    <property type="match status" value="1"/>
</dbReference>
<dbReference type="SUPFAM" id="SSF51735">
    <property type="entry name" value="NAD(P)-binding Rossmann-fold domains"/>
    <property type="match status" value="1"/>
</dbReference>
<dbReference type="InterPro" id="IPR036291">
    <property type="entry name" value="NAD(P)-bd_dom_sf"/>
</dbReference>
<dbReference type="PROSITE" id="PS50075">
    <property type="entry name" value="CARRIER"/>
    <property type="match status" value="3"/>
</dbReference>
<dbReference type="Gene3D" id="2.30.38.10">
    <property type="entry name" value="Luciferase, Domain 3"/>
    <property type="match status" value="1"/>
</dbReference>
<feature type="compositionally biased region" description="Low complexity" evidence="10">
    <location>
        <begin position="2573"/>
        <end position="2592"/>
    </location>
</feature>
<dbReference type="SUPFAM" id="SSF53335">
    <property type="entry name" value="S-adenosyl-L-methionine-dependent methyltransferases"/>
    <property type="match status" value="1"/>
</dbReference>
<evidence type="ECO:0000256" key="1">
    <source>
        <dbReference type="ARBA" id="ARBA00001957"/>
    </source>
</evidence>
<keyword evidence="8" id="KW-0511">Multifunctional enzyme</keyword>
<dbReference type="Pfam" id="PF08242">
    <property type="entry name" value="Methyltransf_12"/>
    <property type="match status" value="1"/>
</dbReference>
<dbReference type="NCBIfam" id="TIGR01746">
    <property type="entry name" value="Thioester-redct"/>
    <property type="match status" value="1"/>
</dbReference>
<evidence type="ECO:0000256" key="5">
    <source>
        <dbReference type="ARBA" id="ARBA00022598"/>
    </source>
</evidence>
<evidence type="ECO:0000256" key="6">
    <source>
        <dbReference type="ARBA" id="ARBA00022679"/>
    </source>
</evidence>
<dbReference type="Proteomes" id="UP001208017">
    <property type="component" value="Unassembled WGS sequence"/>
</dbReference>
<dbReference type="InterPro" id="IPR010080">
    <property type="entry name" value="Thioester_reductase-like_dom"/>
</dbReference>
<dbReference type="InterPro" id="IPR014031">
    <property type="entry name" value="Ketoacyl_synth_C"/>
</dbReference>
<dbReference type="SUPFAM" id="SSF52777">
    <property type="entry name" value="CoA-dependent acyltransferases"/>
    <property type="match status" value="2"/>
</dbReference>
<dbReference type="InterPro" id="IPR036736">
    <property type="entry name" value="ACP-like_sf"/>
</dbReference>
<dbReference type="InterPro" id="IPR000873">
    <property type="entry name" value="AMP-dep_synth/lig_dom"/>
</dbReference>
<protein>
    <submittedName>
        <fullName evidence="13">Amino acid adenylation domain-containing protein</fullName>
    </submittedName>
</protein>
<dbReference type="InterPro" id="IPR001242">
    <property type="entry name" value="Condensation_dom"/>
</dbReference>
<dbReference type="InterPro" id="IPR057737">
    <property type="entry name" value="Condensation_MtbB-like"/>
</dbReference>
<feature type="region of interest" description="Disordered" evidence="10">
    <location>
        <begin position="2555"/>
        <end position="2598"/>
    </location>
</feature>
<dbReference type="InterPro" id="IPR016036">
    <property type="entry name" value="Malonyl_transacylase_ACP-bd"/>
</dbReference>
<dbReference type="SMART" id="SM00823">
    <property type="entry name" value="PKS_PP"/>
    <property type="match status" value="2"/>
</dbReference>
<dbReference type="Gene3D" id="3.40.50.980">
    <property type="match status" value="2"/>
</dbReference>
<keyword evidence="6" id="KW-0808">Transferase</keyword>
<feature type="domain" description="Carrier" evidence="11">
    <location>
        <begin position="1413"/>
        <end position="1490"/>
    </location>
</feature>
<keyword evidence="5" id="KW-0436">Ligase</keyword>
<dbReference type="CDD" id="cd19535">
    <property type="entry name" value="Cyc_NRPS"/>
    <property type="match status" value="1"/>
</dbReference>
<dbReference type="InterPro" id="IPR023213">
    <property type="entry name" value="CAT-like_dom_sf"/>
</dbReference>
<dbReference type="Gene3D" id="3.30.559.10">
    <property type="entry name" value="Chloramphenicol acetyltransferase-like domain"/>
    <property type="match status" value="1"/>
</dbReference>
<dbReference type="Pfam" id="PF07993">
    <property type="entry name" value="NAD_binding_4"/>
    <property type="match status" value="1"/>
</dbReference>
<evidence type="ECO:0000259" key="12">
    <source>
        <dbReference type="PROSITE" id="PS52004"/>
    </source>
</evidence>
<dbReference type="SMART" id="SM00827">
    <property type="entry name" value="PKS_AT"/>
    <property type="match status" value="1"/>
</dbReference>
<dbReference type="InterPro" id="IPR014043">
    <property type="entry name" value="Acyl_transferase_dom"/>
</dbReference>
<dbReference type="InterPro" id="IPR020841">
    <property type="entry name" value="PKS_Beta-ketoAc_synthase_dom"/>
</dbReference>
<dbReference type="InterPro" id="IPR029063">
    <property type="entry name" value="SAM-dependent_MTases_sf"/>
</dbReference>
<dbReference type="InterPro" id="IPR006162">
    <property type="entry name" value="Ppantetheine_attach_site"/>
</dbReference>
<dbReference type="InterPro" id="IPR016039">
    <property type="entry name" value="Thiolase-like"/>
</dbReference>
<keyword evidence="7" id="KW-0677">Repeat</keyword>
<dbReference type="InterPro" id="IPR010071">
    <property type="entry name" value="AA_adenyl_dom"/>
</dbReference>